<feature type="compositionally biased region" description="Polar residues" evidence="1">
    <location>
        <begin position="755"/>
        <end position="767"/>
    </location>
</feature>
<feature type="compositionally biased region" description="Polar residues" evidence="1">
    <location>
        <begin position="70"/>
        <end position="90"/>
    </location>
</feature>
<dbReference type="AlphaFoldDB" id="A0AAV4EDK0"/>
<organism evidence="2 3">
    <name type="scientific">Elysia marginata</name>
    <dbReference type="NCBI Taxonomy" id="1093978"/>
    <lineage>
        <taxon>Eukaryota</taxon>
        <taxon>Metazoa</taxon>
        <taxon>Spiralia</taxon>
        <taxon>Lophotrochozoa</taxon>
        <taxon>Mollusca</taxon>
        <taxon>Gastropoda</taxon>
        <taxon>Heterobranchia</taxon>
        <taxon>Euthyneura</taxon>
        <taxon>Panpulmonata</taxon>
        <taxon>Sacoglossa</taxon>
        <taxon>Placobranchoidea</taxon>
        <taxon>Plakobranchidae</taxon>
        <taxon>Elysia</taxon>
    </lineage>
</organism>
<gene>
    <name evidence="2" type="ORF">ElyMa_000039900</name>
</gene>
<feature type="compositionally biased region" description="Polar residues" evidence="1">
    <location>
        <begin position="405"/>
        <end position="422"/>
    </location>
</feature>
<accession>A0AAV4EDK0</accession>
<feature type="region of interest" description="Disordered" evidence="1">
    <location>
        <begin position="660"/>
        <end position="720"/>
    </location>
</feature>
<evidence type="ECO:0000313" key="2">
    <source>
        <dbReference type="EMBL" id="GFR58755.1"/>
    </source>
</evidence>
<feature type="compositionally biased region" description="Basic residues" evidence="1">
    <location>
        <begin position="49"/>
        <end position="61"/>
    </location>
</feature>
<reference evidence="2 3" key="1">
    <citation type="journal article" date="2021" name="Elife">
        <title>Chloroplast acquisition without the gene transfer in kleptoplastic sea slugs, Plakobranchus ocellatus.</title>
        <authorList>
            <person name="Maeda T."/>
            <person name="Takahashi S."/>
            <person name="Yoshida T."/>
            <person name="Shimamura S."/>
            <person name="Takaki Y."/>
            <person name="Nagai Y."/>
            <person name="Toyoda A."/>
            <person name="Suzuki Y."/>
            <person name="Arimoto A."/>
            <person name="Ishii H."/>
            <person name="Satoh N."/>
            <person name="Nishiyama T."/>
            <person name="Hasebe M."/>
            <person name="Maruyama T."/>
            <person name="Minagawa J."/>
            <person name="Obokata J."/>
            <person name="Shigenobu S."/>
        </authorList>
    </citation>
    <scope>NUCLEOTIDE SEQUENCE [LARGE SCALE GENOMIC DNA]</scope>
</reference>
<feature type="compositionally biased region" description="Basic and acidic residues" evidence="1">
    <location>
        <begin position="744"/>
        <end position="754"/>
    </location>
</feature>
<feature type="compositionally biased region" description="Polar residues" evidence="1">
    <location>
        <begin position="660"/>
        <end position="671"/>
    </location>
</feature>
<feature type="region of interest" description="Disordered" evidence="1">
    <location>
        <begin position="743"/>
        <end position="767"/>
    </location>
</feature>
<feature type="region of interest" description="Disordered" evidence="1">
    <location>
        <begin position="1"/>
        <end position="92"/>
    </location>
</feature>
<comment type="caution">
    <text evidence="2">The sequence shown here is derived from an EMBL/GenBank/DDBJ whole genome shotgun (WGS) entry which is preliminary data.</text>
</comment>
<feature type="compositionally biased region" description="Basic and acidic residues" evidence="1">
    <location>
        <begin position="32"/>
        <end position="48"/>
    </location>
</feature>
<sequence>MLLSQKKGFSIDPGLQKKNGKGNTKAQAALSSKEEAPSEKLKPKESPSRLKKCKVNSRKRKNDSEREIKTSVSGTQRTPILSGIQRSTSAKVPKHVTFEDSINKSSTEKVTLGDSVNKSALEKVTLVDSSKKSGSEKVILVDSSKKSGSEKVTLEDSVNKSVPENMTLEDSVNKSVPDIMTLEDSVKKSVPEKETFMDSVNVTATDSVEDTLSSITWKKDLKESCQGGDTLQAEKSGCINTVAPDETKDRLALDLARRFDPIRGHRLGKRPMYCGNADWSKDYVPVKTSKSACTLSVYGSGLKLRLDSETVSLKNKECKQSDKEDGSLEEKSTKFSSLSRLSSRLPSLHLQTTSVVMNAALPAKVRNLALSLTALACPAITSMSPSLPPLVHNSEEADVVSAQNELSTSSEAHLDTKTFQSSKRPENPTEVAKTDTASMLAQKLRDTFVSNSKGTQPQKEFIPQSLADVSKSDGSVSRTINPSPKVQRIIVKDCSLSPSVGKKFDQIGKSPGPRLQTVIVRKLPNSQLSAAIDSSSCSQTISGQISTAVVTESCLHDTLPPDQPRTSMNNAGSLAAAKKMIADSTASWSKNVSNYPAVKNKVENLLSPSTKSQSVLVKNCRNLFDNVFDSIKPPVLEKLESMAGSVSTLHHNFQSIATESSLTNHQSSKQGKNGFLPNDSGNKEEDLTDTLSGLNNNGALNSHLPNVGNKSDRDQSISKQGQQIDIIPPQGHHQLLLNFSQASTEHHRLRDNQEKWQQQGQQDSPVSGQDEVLLVVSPPGGYHPLLFDHSYYQSPVKGNSFNLSSNGD</sequence>
<feature type="compositionally biased region" description="Low complexity" evidence="1">
    <location>
        <begin position="691"/>
        <end position="704"/>
    </location>
</feature>
<dbReference type="EMBL" id="BMAT01000054">
    <property type="protein sequence ID" value="GFR58755.1"/>
    <property type="molecule type" value="Genomic_DNA"/>
</dbReference>
<evidence type="ECO:0000313" key="3">
    <source>
        <dbReference type="Proteomes" id="UP000762676"/>
    </source>
</evidence>
<dbReference type="Proteomes" id="UP000762676">
    <property type="component" value="Unassembled WGS sequence"/>
</dbReference>
<name>A0AAV4EDK0_9GAST</name>
<feature type="compositionally biased region" description="Polar residues" evidence="1">
    <location>
        <begin position="21"/>
        <end position="30"/>
    </location>
</feature>
<protein>
    <submittedName>
        <fullName evidence="2">Trans-Golgi network integral membrane protein 2</fullName>
    </submittedName>
</protein>
<proteinExistence type="predicted"/>
<keyword evidence="3" id="KW-1185">Reference proteome</keyword>
<feature type="region of interest" description="Disordered" evidence="1">
    <location>
        <begin position="405"/>
        <end position="435"/>
    </location>
</feature>
<evidence type="ECO:0000256" key="1">
    <source>
        <dbReference type="SAM" id="MobiDB-lite"/>
    </source>
</evidence>